<keyword evidence="6" id="KW-0119">Carbohydrate metabolism</keyword>
<dbReference type="GO" id="GO:0030245">
    <property type="term" value="P:cellulose catabolic process"/>
    <property type="evidence" value="ECO:0007669"/>
    <property type="project" value="UniProtKB-KW"/>
</dbReference>
<reference evidence="11" key="1">
    <citation type="journal article" date="2017" name="Front. Plant Sci.">
        <title>Climate Clever Clovers: New Paradigm to Reduce the Environmental Footprint of Ruminants by Breeding Low Methanogenic Forages Utilizing Haplotype Variation.</title>
        <authorList>
            <person name="Kaur P."/>
            <person name="Appels R."/>
            <person name="Bayer P.E."/>
            <person name="Keeble-Gagnere G."/>
            <person name="Wang J."/>
            <person name="Hirakawa H."/>
            <person name="Shirasawa K."/>
            <person name="Vercoe P."/>
            <person name="Stefanova K."/>
            <person name="Durmic Z."/>
            <person name="Nichols P."/>
            <person name="Revell C."/>
            <person name="Isobe S.N."/>
            <person name="Edwards D."/>
            <person name="Erskine W."/>
        </authorList>
    </citation>
    <scope>NUCLEOTIDE SEQUENCE [LARGE SCALE GENOMIC DNA]</scope>
    <source>
        <strain evidence="11">cv. Daliak</strain>
    </source>
</reference>
<gene>
    <name evidence="10" type="ORF">TSUD_269970</name>
</gene>
<evidence type="ECO:0000256" key="4">
    <source>
        <dbReference type="ARBA" id="ARBA00022801"/>
    </source>
</evidence>
<dbReference type="SUPFAM" id="SSF48208">
    <property type="entry name" value="Six-hairpin glycosidases"/>
    <property type="match status" value="1"/>
</dbReference>
<proteinExistence type="inferred from homology"/>
<dbReference type="Proteomes" id="UP000242715">
    <property type="component" value="Unassembled WGS sequence"/>
</dbReference>
<evidence type="ECO:0000256" key="7">
    <source>
        <dbReference type="ARBA" id="ARBA00023295"/>
    </source>
</evidence>
<keyword evidence="4" id="KW-0378">Hydrolase</keyword>
<keyword evidence="7" id="KW-0326">Glycosidase</keyword>
<dbReference type="EC" id="3.2.1.4" evidence="3"/>
<comment type="catalytic activity">
    <reaction evidence="1">
        <text>Endohydrolysis of (1-&gt;4)-beta-D-glucosidic linkages in cellulose, lichenin and cereal beta-D-glucans.</text>
        <dbReference type="EC" id="3.2.1.4"/>
    </reaction>
</comment>
<dbReference type="InterPro" id="IPR001701">
    <property type="entry name" value="Glyco_hydro_9"/>
</dbReference>
<evidence type="ECO:0000256" key="2">
    <source>
        <dbReference type="ARBA" id="ARBA00007072"/>
    </source>
</evidence>
<dbReference type="PANTHER" id="PTHR22298">
    <property type="entry name" value="ENDO-1,4-BETA-GLUCANASE"/>
    <property type="match status" value="1"/>
</dbReference>
<sequence length="247" mass="27414">MDTPRTSFFVSKENPGSEVSAEIAAALSASSIAFKKFKHNVGYSERLLQRAIMVFEFADKYRGSYNDSLGPFVCPFYCDYGGYQDELVWGAAWLLKATKLPNYWNYIKQNIHNVKNYGEFGWDSKDAGINVLISKLLVNNPASKPFNLNADKFICAVLPESPLVSVSYSRGGLLFKTSGSNLQHATSYSFLLMVYAGYLNTANKKIDCGGGVLASSRRLKQLARSQVAFTLDKCINFLTMVKCPSSH</sequence>
<dbReference type="EMBL" id="DF973570">
    <property type="protein sequence ID" value="GAU34880.1"/>
    <property type="molecule type" value="Genomic_DNA"/>
</dbReference>
<dbReference type="AlphaFoldDB" id="A0A2Z6NER2"/>
<name>A0A2Z6NER2_TRISU</name>
<evidence type="ECO:0000256" key="3">
    <source>
        <dbReference type="ARBA" id="ARBA00012601"/>
    </source>
</evidence>
<keyword evidence="11" id="KW-1185">Reference proteome</keyword>
<accession>A0A2Z6NER2</accession>
<protein>
    <recommendedName>
        <fullName evidence="3">cellulase</fullName>
        <ecNumber evidence="3">3.2.1.4</ecNumber>
    </recommendedName>
</protein>
<dbReference type="OrthoDB" id="10257085at2759"/>
<dbReference type="InterPro" id="IPR008928">
    <property type="entry name" value="6-hairpin_glycosidase_sf"/>
</dbReference>
<evidence type="ECO:0000256" key="5">
    <source>
        <dbReference type="ARBA" id="ARBA00023001"/>
    </source>
</evidence>
<evidence type="ECO:0000313" key="10">
    <source>
        <dbReference type="EMBL" id="GAU34880.1"/>
    </source>
</evidence>
<dbReference type="Pfam" id="PF00759">
    <property type="entry name" value="Glyco_hydro_9"/>
    <property type="match status" value="1"/>
</dbReference>
<evidence type="ECO:0000313" key="11">
    <source>
        <dbReference type="Proteomes" id="UP000242715"/>
    </source>
</evidence>
<organism evidence="10 11">
    <name type="scientific">Trifolium subterraneum</name>
    <name type="common">Subterranean clover</name>
    <dbReference type="NCBI Taxonomy" id="3900"/>
    <lineage>
        <taxon>Eukaryota</taxon>
        <taxon>Viridiplantae</taxon>
        <taxon>Streptophyta</taxon>
        <taxon>Embryophyta</taxon>
        <taxon>Tracheophyta</taxon>
        <taxon>Spermatophyta</taxon>
        <taxon>Magnoliopsida</taxon>
        <taxon>eudicotyledons</taxon>
        <taxon>Gunneridae</taxon>
        <taxon>Pentapetalae</taxon>
        <taxon>rosids</taxon>
        <taxon>fabids</taxon>
        <taxon>Fabales</taxon>
        <taxon>Fabaceae</taxon>
        <taxon>Papilionoideae</taxon>
        <taxon>50 kb inversion clade</taxon>
        <taxon>NPAAA clade</taxon>
        <taxon>Hologalegina</taxon>
        <taxon>IRL clade</taxon>
        <taxon>Trifolieae</taxon>
        <taxon>Trifolium</taxon>
    </lineage>
</organism>
<evidence type="ECO:0000256" key="8">
    <source>
        <dbReference type="ARBA" id="ARBA00023326"/>
    </source>
</evidence>
<evidence type="ECO:0000256" key="1">
    <source>
        <dbReference type="ARBA" id="ARBA00000966"/>
    </source>
</evidence>
<feature type="domain" description="Glycoside hydrolase family 9" evidence="9">
    <location>
        <begin position="1"/>
        <end position="231"/>
    </location>
</feature>
<comment type="similarity">
    <text evidence="2">Belongs to the glycosyl hydrolase 9 (cellulase E) family.</text>
</comment>
<keyword evidence="8" id="KW-0624">Polysaccharide degradation</keyword>
<dbReference type="Gene3D" id="1.50.10.10">
    <property type="match status" value="1"/>
</dbReference>
<evidence type="ECO:0000259" key="9">
    <source>
        <dbReference type="Pfam" id="PF00759"/>
    </source>
</evidence>
<evidence type="ECO:0000256" key="6">
    <source>
        <dbReference type="ARBA" id="ARBA00023277"/>
    </source>
</evidence>
<keyword evidence="5" id="KW-0136">Cellulose degradation</keyword>
<dbReference type="GO" id="GO:0008810">
    <property type="term" value="F:cellulase activity"/>
    <property type="evidence" value="ECO:0007669"/>
    <property type="project" value="UniProtKB-EC"/>
</dbReference>
<dbReference type="InterPro" id="IPR012341">
    <property type="entry name" value="6hp_glycosidase-like_sf"/>
</dbReference>